<proteinExistence type="predicted"/>
<dbReference type="Proteomes" id="UP001401887">
    <property type="component" value="Unassembled WGS sequence"/>
</dbReference>
<keyword evidence="2" id="KW-1185">Reference proteome</keyword>
<evidence type="ECO:0000313" key="2">
    <source>
        <dbReference type="Proteomes" id="UP001401887"/>
    </source>
</evidence>
<sequence>MTLVLLGTASAADLSGTVWKYIQGKVQQKPMMDLNMFGIVARLWLNPAGLQAQSADLAYMPDASTNHWAFTVTLPRLKTSDYLGTSRLTPLGKAGKTQELNVYRIDAGLFKGLLAVDGIAVSEKGRRAPVVMLVTREYAAMDDDLFAFSK</sequence>
<comment type="caution">
    <text evidence="1">The sequence shown here is derived from an EMBL/GenBank/DDBJ whole genome shotgun (WGS) entry which is preliminary data.</text>
</comment>
<accession>A0ABP9W5B7</accession>
<gene>
    <name evidence="1" type="ORF">Dcar01_00704</name>
</gene>
<protein>
    <submittedName>
        <fullName evidence="1">Uncharacterized protein</fullName>
    </submittedName>
</protein>
<organism evidence="1 2">
    <name type="scientific">Deinococcus carri</name>
    <dbReference type="NCBI Taxonomy" id="1211323"/>
    <lineage>
        <taxon>Bacteria</taxon>
        <taxon>Thermotogati</taxon>
        <taxon>Deinococcota</taxon>
        <taxon>Deinococci</taxon>
        <taxon>Deinococcales</taxon>
        <taxon>Deinococcaceae</taxon>
        <taxon>Deinococcus</taxon>
    </lineage>
</organism>
<name>A0ABP9W5B7_9DEIO</name>
<reference evidence="1 2" key="1">
    <citation type="submission" date="2024-02" db="EMBL/GenBank/DDBJ databases">
        <title>Deinococcus carri NBRC 110142.</title>
        <authorList>
            <person name="Ichikawa N."/>
            <person name="Katano-Makiyama Y."/>
            <person name="Hidaka K."/>
        </authorList>
    </citation>
    <scope>NUCLEOTIDE SEQUENCE [LARGE SCALE GENOMIC DNA]</scope>
    <source>
        <strain evidence="1 2">NBRC 110142</strain>
    </source>
</reference>
<dbReference type="EMBL" id="BAABRP010000001">
    <property type="protein sequence ID" value="GAA5511990.1"/>
    <property type="molecule type" value="Genomic_DNA"/>
</dbReference>
<evidence type="ECO:0000313" key="1">
    <source>
        <dbReference type="EMBL" id="GAA5511990.1"/>
    </source>
</evidence>